<proteinExistence type="predicted"/>
<feature type="region of interest" description="Disordered" evidence="1">
    <location>
        <begin position="1"/>
        <end position="21"/>
    </location>
</feature>
<accession>A0A0H4ITR1</accession>
<evidence type="ECO:0000256" key="1">
    <source>
        <dbReference type="SAM" id="MobiDB-lite"/>
    </source>
</evidence>
<protein>
    <submittedName>
        <fullName evidence="2">Uncharacterized protein</fullName>
    </submittedName>
</protein>
<dbReference type="Proteomes" id="UP000224291">
    <property type="component" value="Segment"/>
</dbReference>
<dbReference type="KEGG" id="vg:65066805"/>
<dbReference type="EMBL" id="KR560069">
    <property type="protein sequence ID" value="AKO61704.1"/>
    <property type="molecule type" value="Genomic_DNA"/>
</dbReference>
<dbReference type="RefSeq" id="YP_010077897.1">
    <property type="nucleotide sequence ID" value="NC_054952.1"/>
</dbReference>
<evidence type="ECO:0000313" key="3">
    <source>
        <dbReference type="Proteomes" id="UP000224291"/>
    </source>
</evidence>
<reference evidence="2 3" key="1">
    <citation type="submission" date="2015-05" db="EMBL/GenBank/DDBJ databases">
        <authorList>
            <person name="Liu X."/>
            <person name="Tong Y."/>
            <person name="Huang Y."/>
            <person name="Fan H."/>
            <person name="An X."/>
            <person name="Mi Z."/>
            <person name="Zhang Z."/>
        </authorList>
    </citation>
    <scope>NUCLEOTIDE SEQUENCE [LARGE SCALE GENOMIC DNA]</scope>
</reference>
<dbReference type="GeneID" id="65066805"/>
<name>A0A0H4ITR1_9CAUD</name>
<evidence type="ECO:0000313" key="2">
    <source>
        <dbReference type="EMBL" id="AKO61704.1"/>
    </source>
</evidence>
<organism evidence="2 3">
    <name type="scientific">Stenotrophomonas phage IME-SM1</name>
    <dbReference type="NCBI Taxonomy" id="1654717"/>
    <lineage>
        <taxon>Viruses</taxon>
        <taxon>Duplodnaviria</taxon>
        <taxon>Heunggongvirae</taxon>
        <taxon>Uroviricota</taxon>
        <taxon>Caudoviricetes</taxon>
        <taxon>Menderavirus</taxon>
        <taxon>Menderavirus IMESM1</taxon>
    </lineage>
</organism>
<sequence length="44" mass="4779">MQALEIPPRPAALQNPTPEPGSYLNALLNFFSDKPSPQTPTSKN</sequence>
<keyword evidence="3" id="KW-1185">Reference proteome</keyword>